<name>A0AAV2KDY6_KNICA</name>
<reference evidence="2 3" key="1">
    <citation type="submission" date="2024-04" db="EMBL/GenBank/DDBJ databases">
        <authorList>
            <person name="Waldvogel A.-M."/>
            <person name="Schoenle A."/>
        </authorList>
    </citation>
    <scope>NUCLEOTIDE SEQUENCE [LARGE SCALE GENOMIC DNA]</scope>
</reference>
<dbReference type="EMBL" id="OZ035839">
    <property type="protein sequence ID" value="CAL1586718.1"/>
    <property type="molecule type" value="Genomic_DNA"/>
</dbReference>
<evidence type="ECO:0000313" key="3">
    <source>
        <dbReference type="Proteomes" id="UP001497482"/>
    </source>
</evidence>
<sequence>MESRGRTGRGDPHREEHRGRARGGHPRGKTKREHYRARGKGAGRAADFRPRACYDNEGEFPGEEYVSRSFSRRKLESNWDRYDASETQEVDQDMPSHRGADYSVLLQSAGDSFTQFRFSDEKDWDMDSFVAAQMSALVDLTALSRSLQHVPLPQRLGLQPQLVQISAPAELPPQPSLIQDTASNTTSTPSTPSAAAKALGQLHLVSPRSGAVTSQPPLNTVPSPQEGATEELEELLSLHKPETAPISHLHTERECDEVKKDVPQEEDKEEEGEEEEDAKEREDKEDKVRDIDVTQSSVKKQQLTEDDLEDWLDSMIS</sequence>
<feature type="compositionally biased region" description="Basic residues" evidence="1">
    <location>
        <begin position="19"/>
        <end position="41"/>
    </location>
</feature>
<protein>
    <recommendedName>
        <fullName evidence="4">Cell death regulator Aven</fullName>
    </recommendedName>
</protein>
<dbReference type="PANTHER" id="PTHR16524:SF2">
    <property type="entry name" value="CELL DEATH REGULATOR AVEN"/>
    <property type="match status" value="1"/>
</dbReference>
<feature type="region of interest" description="Disordered" evidence="1">
    <location>
        <begin position="1"/>
        <end position="61"/>
    </location>
</feature>
<feature type="compositionally biased region" description="Basic and acidic residues" evidence="1">
    <location>
        <begin position="249"/>
        <end position="265"/>
    </location>
</feature>
<dbReference type="GO" id="GO:0010972">
    <property type="term" value="P:negative regulation of G2/M transition of mitotic cell cycle"/>
    <property type="evidence" value="ECO:0007669"/>
    <property type="project" value="TreeGrafter"/>
</dbReference>
<feature type="region of interest" description="Disordered" evidence="1">
    <location>
        <begin position="208"/>
        <end position="317"/>
    </location>
</feature>
<dbReference type="PANTHER" id="PTHR16524">
    <property type="entry name" value="CELL DEATH REGULATOR AVEN"/>
    <property type="match status" value="1"/>
</dbReference>
<evidence type="ECO:0000256" key="1">
    <source>
        <dbReference type="SAM" id="MobiDB-lite"/>
    </source>
</evidence>
<feature type="compositionally biased region" description="Low complexity" evidence="1">
    <location>
        <begin position="181"/>
        <end position="195"/>
    </location>
</feature>
<feature type="region of interest" description="Disordered" evidence="1">
    <location>
        <begin position="171"/>
        <end position="195"/>
    </location>
</feature>
<evidence type="ECO:0008006" key="4">
    <source>
        <dbReference type="Google" id="ProtNLM"/>
    </source>
</evidence>
<organism evidence="2 3">
    <name type="scientific">Knipowitschia caucasica</name>
    <name type="common">Caucasian dwarf goby</name>
    <name type="synonym">Pomatoschistus caucasicus</name>
    <dbReference type="NCBI Taxonomy" id="637954"/>
    <lineage>
        <taxon>Eukaryota</taxon>
        <taxon>Metazoa</taxon>
        <taxon>Chordata</taxon>
        <taxon>Craniata</taxon>
        <taxon>Vertebrata</taxon>
        <taxon>Euteleostomi</taxon>
        <taxon>Actinopterygii</taxon>
        <taxon>Neopterygii</taxon>
        <taxon>Teleostei</taxon>
        <taxon>Neoteleostei</taxon>
        <taxon>Acanthomorphata</taxon>
        <taxon>Gobiaria</taxon>
        <taxon>Gobiiformes</taxon>
        <taxon>Gobioidei</taxon>
        <taxon>Gobiidae</taxon>
        <taxon>Gobiinae</taxon>
        <taxon>Knipowitschia</taxon>
    </lineage>
</organism>
<feature type="compositionally biased region" description="Basic and acidic residues" evidence="1">
    <location>
        <begin position="278"/>
        <end position="292"/>
    </location>
</feature>
<evidence type="ECO:0000313" key="2">
    <source>
        <dbReference type="EMBL" id="CAL1586718.1"/>
    </source>
</evidence>
<proteinExistence type="predicted"/>
<gene>
    <name evidence="2" type="ORF">KC01_LOCUS16732</name>
</gene>
<dbReference type="InterPro" id="IPR026187">
    <property type="entry name" value="Aven"/>
</dbReference>
<accession>A0AAV2KDY6</accession>
<feature type="compositionally biased region" description="Polar residues" evidence="1">
    <location>
        <begin position="211"/>
        <end position="223"/>
    </location>
</feature>
<dbReference type="AlphaFoldDB" id="A0AAV2KDY6"/>
<dbReference type="Proteomes" id="UP001497482">
    <property type="component" value="Chromosome 17"/>
</dbReference>
<feature type="compositionally biased region" description="Basic and acidic residues" evidence="1">
    <location>
        <begin position="1"/>
        <end position="18"/>
    </location>
</feature>
<feature type="compositionally biased region" description="Acidic residues" evidence="1">
    <location>
        <begin position="266"/>
        <end position="277"/>
    </location>
</feature>
<keyword evidence="3" id="KW-1185">Reference proteome</keyword>
<feature type="compositionally biased region" description="Acidic residues" evidence="1">
    <location>
        <begin position="304"/>
        <end position="317"/>
    </location>
</feature>